<organism evidence="2 3">
    <name type="scientific">Calidifontibacter indicus</name>
    <dbReference type="NCBI Taxonomy" id="419650"/>
    <lineage>
        <taxon>Bacteria</taxon>
        <taxon>Bacillati</taxon>
        <taxon>Actinomycetota</taxon>
        <taxon>Actinomycetes</taxon>
        <taxon>Micrococcales</taxon>
        <taxon>Dermacoccaceae</taxon>
        <taxon>Calidifontibacter</taxon>
    </lineage>
</organism>
<reference evidence="2 3" key="1">
    <citation type="submission" date="2018-08" db="EMBL/GenBank/DDBJ databases">
        <title>Sequencing the genomes of 1000 actinobacteria strains.</title>
        <authorList>
            <person name="Klenk H.-P."/>
        </authorList>
    </citation>
    <scope>NUCLEOTIDE SEQUENCE [LARGE SCALE GENOMIC DNA]</scope>
    <source>
        <strain evidence="2 3">DSM 22967</strain>
    </source>
</reference>
<dbReference type="AlphaFoldDB" id="A0A3D9UPC0"/>
<evidence type="ECO:0000256" key="1">
    <source>
        <dbReference type="SAM" id="SignalP"/>
    </source>
</evidence>
<dbReference type="InterPro" id="IPR029062">
    <property type="entry name" value="Class_I_gatase-like"/>
</dbReference>
<dbReference type="Gene3D" id="3.40.50.880">
    <property type="match status" value="2"/>
</dbReference>
<gene>
    <name evidence="2" type="ORF">DFJ65_2222</name>
</gene>
<comment type="caution">
    <text evidence="2">The sequence shown here is derived from an EMBL/GenBank/DDBJ whole genome shotgun (WGS) entry which is preliminary data.</text>
</comment>
<sequence length="611" mass="62791">MPRRSRLTAAALAVVCGTFTLAPSSAQAADPTAPLVLTPIGGGYESPALRGFALEVAAHATGSTVDILVVPSSYGDAPEDRAQNLRLAGERAQQIDRECDAAVAASAYAARFPGGCNATLLTLLNRADALDPKNSNAFRDPGTDGSFILGGDQVLAMQVLANTPAEQSMHYASGRGVVFGGTSAGNAVESVSMGAGYAPSGYPENAMERGQALIFWGDDAASDERGLSFGSRKIILDQHFYQRGRFGRLVEYTAESAQRYGGAGKLGLGVDFATGLAITDDTSVARPYGASSSTFIDLRHASAPTWVGPRQTLTLRGALTHLMAPGTRMTYDVASRTPSSGGAPVAAPVQQALPPLATKRTLLLGGGQNDSASSGALRSFVSAAGGKGPVVVIAAGYADEASGRAAAAKYVSAVKGAGWSGATRSVVQGSDKVNPGTIAGAAAVLFVGGDQSAIPKALHDKQFTQTVKVAVTTTIVMTDGAMTPALGANYLANPDPDLFDEDEAIAQFRTSYPVLATGLGIVPGYRFEPELTEGYRWGRLYTGGKAAPSTVGVGISERTALRVSSAQATVIGERSVVVVDGRQARWLPGSNGALGAINVWLSAFGPTSTVR</sequence>
<keyword evidence="1" id="KW-0732">Signal</keyword>
<feature type="signal peptide" evidence="1">
    <location>
        <begin position="1"/>
        <end position="28"/>
    </location>
</feature>
<dbReference type="Proteomes" id="UP000256253">
    <property type="component" value="Unassembled WGS sequence"/>
</dbReference>
<name>A0A3D9UPC0_9MICO</name>
<dbReference type="EMBL" id="QTUA01000001">
    <property type="protein sequence ID" value="REF31177.1"/>
    <property type="molecule type" value="Genomic_DNA"/>
</dbReference>
<keyword evidence="3" id="KW-1185">Reference proteome</keyword>
<dbReference type="SUPFAM" id="SSF52317">
    <property type="entry name" value="Class I glutamine amidotransferase-like"/>
    <property type="match status" value="1"/>
</dbReference>
<dbReference type="RefSeq" id="WP_115923062.1">
    <property type="nucleotide sequence ID" value="NZ_QTUA01000001.1"/>
</dbReference>
<proteinExistence type="predicted"/>
<evidence type="ECO:0000313" key="2">
    <source>
        <dbReference type="EMBL" id="REF31177.1"/>
    </source>
</evidence>
<protein>
    <submittedName>
        <fullName evidence="2">Cyanophycinase-like exopeptidase</fullName>
    </submittedName>
</protein>
<accession>A0A3D9UPC0</accession>
<evidence type="ECO:0000313" key="3">
    <source>
        <dbReference type="Proteomes" id="UP000256253"/>
    </source>
</evidence>
<dbReference type="OrthoDB" id="4841110at2"/>
<feature type="chain" id="PRO_5017680735" evidence="1">
    <location>
        <begin position="29"/>
        <end position="611"/>
    </location>
</feature>
<dbReference type="PANTHER" id="PTHR36175:SF1">
    <property type="entry name" value="CYANOPHYCINASE"/>
    <property type="match status" value="1"/>
</dbReference>
<dbReference type="PANTHER" id="PTHR36175">
    <property type="entry name" value="CYANOPHYCINASE"/>
    <property type="match status" value="1"/>
</dbReference>